<dbReference type="PANTHER" id="PTHR33908">
    <property type="entry name" value="MANNOSYLTRANSFERASE YKCB-RELATED"/>
    <property type="match status" value="1"/>
</dbReference>
<keyword evidence="4 9" id="KW-0808">Transferase</keyword>
<evidence type="ECO:0000313" key="9">
    <source>
        <dbReference type="EMBL" id="QCX41009.1"/>
    </source>
</evidence>
<dbReference type="KEGG" id="fbe:FF125_06455"/>
<dbReference type="GO" id="GO:0016763">
    <property type="term" value="F:pentosyltransferase activity"/>
    <property type="evidence" value="ECO:0007669"/>
    <property type="project" value="TreeGrafter"/>
</dbReference>
<feature type="transmembrane region" description="Helical" evidence="8">
    <location>
        <begin position="84"/>
        <end position="104"/>
    </location>
</feature>
<evidence type="ECO:0000256" key="2">
    <source>
        <dbReference type="ARBA" id="ARBA00022475"/>
    </source>
</evidence>
<keyword evidence="3" id="KW-0328">Glycosyltransferase</keyword>
<keyword evidence="7 8" id="KW-0472">Membrane</keyword>
<dbReference type="AlphaFoldDB" id="A0A5B7TW11"/>
<feature type="transmembrane region" description="Helical" evidence="8">
    <location>
        <begin position="352"/>
        <end position="373"/>
    </location>
</feature>
<dbReference type="GO" id="GO:0005886">
    <property type="term" value="C:plasma membrane"/>
    <property type="evidence" value="ECO:0007669"/>
    <property type="project" value="UniProtKB-SubCell"/>
</dbReference>
<keyword evidence="6 8" id="KW-1133">Transmembrane helix</keyword>
<name>A0A5B7TW11_9FLAO</name>
<keyword evidence="2" id="KW-1003">Cell membrane</keyword>
<evidence type="ECO:0000256" key="3">
    <source>
        <dbReference type="ARBA" id="ARBA00022676"/>
    </source>
</evidence>
<feature type="transmembrane region" description="Helical" evidence="8">
    <location>
        <begin position="292"/>
        <end position="311"/>
    </location>
</feature>
<evidence type="ECO:0000256" key="1">
    <source>
        <dbReference type="ARBA" id="ARBA00004651"/>
    </source>
</evidence>
<dbReference type="GO" id="GO:0010041">
    <property type="term" value="P:response to iron(III) ion"/>
    <property type="evidence" value="ECO:0007669"/>
    <property type="project" value="TreeGrafter"/>
</dbReference>
<feature type="transmembrane region" description="Helical" evidence="8">
    <location>
        <begin position="410"/>
        <end position="430"/>
    </location>
</feature>
<evidence type="ECO:0000256" key="5">
    <source>
        <dbReference type="ARBA" id="ARBA00022692"/>
    </source>
</evidence>
<evidence type="ECO:0000256" key="6">
    <source>
        <dbReference type="ARBA" id="ARBA00022989"/>
    </source>
</evidence>
<feature type="transmembrane region" description="Helical" evidence="8">
    <location>
        <begin position="385"/>
        <end position="403"/>
    </location>
</feature>
<gene>
    <name evidence="9" type="ORF">FF125_06455</name>
</gene>
<reference evidence="9 10" key="1">
    <citation type="submission" date="2019-05" db="EMBL/GenBank/DDBJ databases">
        <title>Algicella ahnfeltiae gen. nov., sp. nov., a novel marine bacterium of the family Flavobacteriaceae isolated from a red alga.</title>
        <authorList>
            <person name="Nedashkovskaya O.I."/>
            <person name="Kukhlevskiy A.D."/>
            <person name="Kim S.-G."/>
            <person name="Zhukova N.V."/>
            <person name="Mikhailov V.V."/>
        </authorList>
    </citation>
    <scope>NUCLEOTIDE SEQUENCE [LARGE SCALE GENOMIC DNA]</scope>
    <source>
        <strain evidence="9 10">10Alg115</strain>
    </source>
</reference>
<feature type="transmembrane region" description="Helical" evidence="8">
    <location>
        <begin position="116"/>
        <end position="133"/>
    </location>
</feature>
<dbReference type="GO" id="GO:0009103">
    <property type="term" value="P:lipopolysaccharide biosynthetic process"/>
    <property type="evidence" value="ECO:0007669"/>
    <property type="project" value="UniProtKB-ARBA"/>
</dbReference>
<feature type="transmembrane region" description="Helical" evidence="8">
    <location>
        <begin position="209"/>
        <end position="228"/>
    </location>
</feature>
<keyword evidence="10" id="KW-1185">Reference proteome</keyword>
<feature type="transmembrane region" description="Helical" evidence="8">
    <location>
        <begin position="317"/>
        <end position="340"/>
    </location>
</feature>
<feature type="transmembrane region" description="Helical" evidence="8">
    <location>
        <begin position="258"/>
        <end position="280"/>
    </location>
</feature>
<protein>
    <submittedName>
        <fullName evidence="9">Glycosyltransferase</fullName>
    </submittedName>
</protein>
<evidence type="ECO:0000256" key="4">
    <source>
        <dbReference type="ARBA" id="ARBA00022679"/>
    </source>
</evidence>
<dbReference type="PANTHER" id="PTHR33908:SF3">
    <property type="entry name" value="UNDECAPRENYL PHOSPHATE-ALPHA-4-AMINO-4-DEOXY-L-ARABINOSE ARABINOSYL TRANSFERASE"/>
    <property type="match status" value="1"/>
</dbReference>
<comment type="subcellular location">
    <subcellularLocation>
        <location evidence="1">Cell membrane</location>
        <topology evidence="1">Multi-pass membrane protein</topology>
    </subcellularLocation>
</comment>
<keyword evidence="5 8" id="KW-0812">Transmembrane</keyword>
<dbReference type="EMBL" id="CP040749">
    <property type="protein sequence ID" value="QCX41009.1"/>
    <property type="molecule type" value="Genomic_DNA"/>
</dbReference>
<evidence type="ECO:0000313" key="10">
    <source>
        <dbReference type="Proteomes" id="UP000306229"/>
    </source>
</evidence>
<dbReference type="Proteomes" id="UP000306229">
    <property type="component" value="Chromosome"/>
</dbReference>
<proteinExistence type="predicted"/>
<dbReference type="OrthoDB" id="8353433at2"/>
<organism evidence="9 10">
    <name type="scientific">Aureibaculum algae</name>
    <dbReference type="NCBI Taxonomy" id="2584122"/>
    <lineage>
        <taxon>Bacteria</taxon>
        <taxon>Pseudomonadati</taxon>
        <taxon>Bacteroidota</taxon>
        <taxon>Flavobacteriia</taxon>
        <taxon>Flavobacteriales</taxon>
        <taxon>Flavobacteriaceae</taxon>
        <taxon>Aureibaculum</taxon>
    </lineage>
</organism>
<accession>A0A5B7TW11</accession>
<dbReference type="InterPro" id="IPR050297">
    <property type="entry name" value="LipidA_mod_glycosyltrf_83"/>
</dbReference>
<sequence length="546" mass="63486">MIDLIKKYPVLSICLFTAIMLIPNLDAIDVSIMEARNFITAREMVNDGNWFLTTMNGEPRYQKPPLPTWLTAFSGILFGIKSVFALRLPSIMFVMLVAIGIFKISQLLVKDTKQSLQNSFIALTSFYIIGITIEAPWDIFAHGFMCYAIYQLFLLFEKEREYWKHAIIAGCFIGFSILSKGPVSLYALMLPFLLAYGFTYKFKHFKAKVLSYLSVILLAVIVGGWWYLYIRLHDVDTFNAIAENETNNWSSYNVKPFYYYWSFFTQSGIWTIIAFISLLYPYLKSRVNHLKAYQFSLVWTLLAVVLLSIIPEKKSRYLMPMLIPLAINIGFYIDYLIRCFKTMTDKRETFPVYFNFGLIASIGITFPVLAYLFLKDNISNHLFTYIFASIVLFTLSVLIIFYLKRKNMNIVFRLTVLFFASILLTALPLAESFRSTSYNSISDLKTEAERQGFKIYGNNYISPEMIWYFGGKIPFISLEEGIDKLPIEHKFGLLTAEPLDERVLLNLGNNFMIHKITTYNLNRVSETSKKYKNRLLNVYYIFERRM</sequence>
<evidence type="ECO:0000256" key="8">
    <source>
        <dbReference type="SAM" id="Phobius"/>
    </source>
</evidence>
<feature type="transmembrane region" description="Helical" evidence="8">
    <location>
        <begin position="162"/>
        <end position="179"/>
    </location>
</feature>
<evidence type="ECO:0000256" key="7">
    <source>
        <dbReference type="ARBA" id="ARBA00023136"/>
    </source>
</evidence>